<organism evidence="2 3">
    <name type="scientific">Ambrosiozyma monospora</name>
    <name type="common">Yeast</name>
    <name type="synonym">Endomycopsis monosporus</name>
    <dbReference type="NCBI Taxonomy" id="43982"/>
    <lineage>
        <taxon>Eukaryota</taxon>
        <taxon>Fungi</taxon>
        <taxon>Dikarya</taxon>
        <taxon>Ascomycota</taxon>
        <taxon>Saccharomycotina</taxon>
        <taxon>Pichiomycetes</taxon>
        <taxon>Pichiales</taxon>
        <taxon>Pichiaceae</taxon>
        <taxon>Ambrosiozyma</taxon>
    </lineage>
</organism>
<dbReference type="OrthoDB" id="3989290at2759"/>
<evidence type="ECO:0000256" key="1">
    <source>
        <dbReference type="SAM" id="MobiDB-lite"/>
    </source>
</evidence>
<feature type="region of interest" description="Disordered" evidence="1">
    <location>
        <begin position="179"/>
        <end position="212"/>
    </location>
</feature>
<dbReference type="Proteomes" id="UP001165063">
    <property type="component" value="Unassembled WGS sequence"/>
</dbReference>
<feature type="compositionally biased region" description="Basic and acidic residues" evidence="1">
    <location>
        <begin position="179"/>
        <end position="188"/>
    </location>
</feature>
<gene>
    <name evidence="2" type="ORF">Amon01_000901000</name>
</gene>
<dbReference type="EMBL" id="BSXU01009178">
    <property type="protein sequence ID" value="GME68326.1"/>
    <property type="molecule type" value="Genomic_DNA"/>
</dbReference>
<dbReference type="AlphaFoldDB" id="A0A9W6WEP9"/>
<evidence type="ECO:0000313" key="3">
    <source>
        <dbReference type="Proteomes" id="UP001165063"/>
    </source>
</evidence>
<reference evidence="2" key="1">
    <citation type="submission" date="2023-04" db="EMBL/GenBank/DDBJ databases">
        <title>Ambrosiozyma monospora NBRC 1965.</title>
        <authorList>
            <person name="Ichikawa N."/>
            <person name="Sato H."/>
            <person name="Tonouchi N."/>
        </authorList>
    </citation>
    <scope>NUCLEOTIDE SEQUENCE</scope>
    <source>
        <strain evidence="2">NBRC 1965</strain>
    </source>
</reference>
<proteinExistence type="predicted"/>
<sequence>MWQCSQSDSTTVAGKLQKNIFEQLFRRLRLTLEIIHSVKTFTNIYQKRLSSNSKYQILKRSLSFFQTMNETYHISPIHAKFPVEFTFKADRIEFTKTFDNITLSTTANELFQLSKEDGYINYTLLIENEYYYIPSSSDSDANSPLYEILSLGTNVSPDRVPTILAVTVFCSELEDEESERNRYFKDSKQPLQGTSRDLAHDTTIDTNSQTNENQRAFAKINENGNENEEVMGESRRSGRFLSKVVLSDGSSKPITGHSYDRLEDSHLYVDQLATCSVKYVVEGTDKNGVQRKIELGSQQCIIVDTDPAYEPYVMLSNSARDKNISNRMGMDK</sequence>
<accession>A0A9W6WEP9</accession>
<keyword evidence="3" id="KW-1185">Reference proteome</keyword>
<name>A0A9W6WEP9_AMBMO</name>
<comment type="caution">
    <text evidence="2">The sequence shown here is derived from an EMBL/GenBank/DDBJ whole genome shotgun (WGS) entry which is preliminary data.</text>
</comment>
<protein>
    <submittedName>
        <fullName evidence="2">Unnamed protein product</fullName>
    </submittedName>
</protein>
<evidence type="ECO:0000313" key="2">
    <source>
        <dbReference type="EMBL" id="GME68326.1"/>
    </source>
</evidence>